<dbReference type="Gene3D" id="3.40.50.1100">
    <property type="match status" value="1"/>
</dbReference>
<dbReference type="GO" id="GO:0004834">
    <property type="term" value="F:tryptophan synthase activity"/>
    <property type="evidence" value="ECO:0007669"/>
    <property type="project" value="InterPro"/>
</dbReference>
<accession>A0A3P6EWJ9</accession>
<dbReference type="SUPFAM" id="SSF53686">
    <property type="entry name" value="Tryptophan synthase beta subunit-like PLP-dependent enzymes"/>
    <property type="match status" value="1"/>
</dbReference>
<dbReference type="AlphaFoldDB" id="A0A3P6EWJ9"/>
<gene>
    <name evidence="3" type="ORF">BOLC7T46011H</name>
</gene>
<evidence type="ECO:0000313" key="3">
    <source>
        <dbReference type="EMBL" id="VDD40451.1"/>
    </source>
</evidence>
<name>A0A3P6EWJ9_BRAOL</name>
<reference evidence="3" key="1">
    <citation type="submission" date="2018-11" db="EMBL/GenBank/DDBJ databases">
        <authorList>
            <consortium name="Genoscope - CEA"/>
            <person name="William W."/>
        </authorList>
    </citation>
    <scope>NUCLEOTIDE SEQUENCE</scope>
</reference>
<dbReference type="EMBL" id="LR031876">
    <property type="protein sequence ID" value="VDD40451.1"/>
    <property type="molecule type" value="Genomic_DNA"/>
</dbReference>
<organism evidence="3">
    <name type="scientific">Brassica oleracea</name>
    <name type="common">Wild cabbage</name>
    <dbReference type="NCBI Taxonomy" id="3712"/>
    <lineage>
        <taxon>Eukaryota</taxon>
        <taxon>Viridiplantae</taxon>
        <taxon>Streptophyta</taxon>
        <taxon>Embryophyta</taxon>
        <taxon>Tracheophyta</taxon>
        <taxon>Spermatophyta</taxon>
        <taxon>Magnoliopsida</taxon>
        <taxon>eudicotyledons</taxon>
        <taxon>Gunneridae</taxon>
        <taxon>Pentapetalae</taxon>
        <taxon>rosids</taxon>
        <taxon>malvids</taxon>
        <taxon>Brassicales</taxon>
        <taxon>Brassicaceae</taxon>
        <taxon>Brassiceae</taxon>
        <taxon>Brassica</taxon>
    </lineage>
</organism>
<keyword evidence="2" id="KW-0663">Pyridoxal phosphate</keyword>
<dbReference type="InterPro" id="IPR036052">
    <property type="entry name" value="TrpB-like_PALP_sf"/>
</dbReference>
<evidence type="ECO:0008006" key="4">
    <source>
        <dbReference type="Google" id="ProtNLM"/>
    </source>
</evidence>
<evidence type="ECO:0000256" key="1">
    <source>
        <dbReference type="ARBA" id="ARBA00001933"/>
    </source>
</evidence>
<proteinExistence type="predicted"/>
<dbReference type="PANTHER" id="PTHR48077:SF3">
    <property type="entry name" value="TRYPTOPHAN SYNTHASE"/>
    <property type="match status" value="1"/>
</dbReference>
<dbReference type="InterPro" id="IPR023026">
    <property type="entry name" value="Trp_synth_beta/beta-like"/>
</dbReference>
<evidence type="ECO:0000256" key="2">
    <source>
        <dbReference type="ARBA" id="ARBA00022898"/>
    </source>
</evidence>
<dbReference type="PANTHER" id="PTHR48077">
    <property type="entry name" value="TRYPTOPHAN SYNTHASE-RELATED"/>
    <property type="match status" value="1"/>
</dbReference>
<sequence>MFNVNSLDYTGVLDLSIVSLKRWDGVTDEEALEAFKRVSRLEGIIPALETSHALAHLEKLCPTLPDGARVVLNFSGRGDKDVQTAIKNLEV</sequence>
<dbReference type="GO" id="GO:0009570">
    <property type="term" value="C:chloroplast stroma"/>
    <property type="evidence" value="ECO:0007669"/>
    <property type="project" value="TreeGrafter"/>
</dbReference>
<comment type="cofactor">
    <cofactor evidence="1">
        <name>pyridoxal 5'-phosphate</name>
        <dbReference type="ChEBI" id="CHEBI:597326"/>
    </cofactor>
</comment>
<protein>
    <recommendedName>
        <fullName evidence="4">Tryptophan synthase</fullName>
    </recommendedName>
</protein>